<dbReference type="Pfam" id="PF07729">
    <property type="entry name" value="FCD"/>
    <property type="match status" value="1"/>
</dbReference>
<keyword evidence="4" id="KW-0804">Transcription</keyword>
<dbReference type="SMART" id="SM00345">
    <property type="entry name" value="HTH_GNTR"/>
    <property type="match status" value="1"/>
</dbReference>
<dbReference type="PANTHER" id="PTHR43537:SF34">
    <property type="entry name" value="PYRUVATE DEHYDROGENASE COMPLEX REPRESSOR"/>
    <property type="match status" value="1"/>
</dbReference>
<dbReference type="InterPro" id="IPR011711">
    <property type="entry name" value="GntR_C"/>
</dbReference>
<keyword evidence="2" id="KW-0805">Transcription regulation</keyword>
<evidence type="ECO:0000313" key="8">
    <source>
        <dbReference type="EMBL" id="MEW9856395.1"/>
    </source>
</evidence>
<dbReference type="Gene3D" id="1.20.120.530">
    <property type="entry name" value="GntR ligand-binding domain-like"/>
    <property type="match status" value="1"/>
</dbReference>
<gene>
    <name evidence="8" type="ORF">ABUH87_14750</name>
</gene>
<dbReference type="InterPro" id="IPR036390">
    <property type="entry name" value="WH_DNA-bd_sf"/>
</dbReference>
<dbReference type="PROSITE" id="PS50949">
    <property type="entry name" value="HTH_GNTR"/>
    <property type="match status" value="1"/>
</dbReference>
<dbReference type="Proteomes" id="UP001556118">
    <property type="component" value="Unassembled WGS sequence"/>
</dbReference>
<dbReference type="Gene3D" id="1.10.10.10">
    <property type="entry name" value="Winged helix-like DNA-binding domain superfamily/Winged helix DNA-binding domain"/>
    <property type="match status" value="1"/>
</dbReference>
<evidence type="ECO:0000256" key="6">
    <source>
        <dbReference type="ARBA" id="ARBA00039592"/>
    </source>
</evidence>
<dbReference type="Pfam" id="PF00392">
    <property type="entry name" value="GntR"/>
    <property type="match status" value="1"/>
</dbReference>
<dbReference type="PANTHER" id="PTHR43537">
    <property type="entry name" value="TRANSCRIPTIONAL REGULATOR, GNTR FAMILY"/>
    <property type="match status" value="1"/>
</dbReference>
<dbReference type="PRINTS" id="PR00035">
    <property type="entry name" value="HTHGNTR"/>
</dbReference>
<name>A0ABV3REB1_9SPHN</name>
<keyword evidence="3" id="KW-0238">DNA-binding</keyword>
<dbReference type="RefSeq" id="WP_367774842.1">
    <property type="nucleotide sequence ID" value="NZ_JBFNXR010000052.1"/>
</dbReference>
<dbReference type="EMBL" id="JBFNXR010000052">
    <property type="protein sequence ID" value="MEW9856395.1"/>
    <property type="molecule type" value="Genomic_DNA"/>
</dbReference>
<keyword evidence="1" id="KW-0678">Repressor</keyword>
<proteinExistence type="predicted"/>
<evidence type="ECO:0000313" key="9">
    <source>
        <dbReference type="Proteomes" id="UP001556118"/>
    </source>
</evidence>
<accession>A0ABV3REB1</accession>
<evidence type="ECO:0000259" key="7">
    <source>
        <dbReference type="PROSITE" id="PS50949"/>
    </source>
</evidence>
<dbReference type="InterPro" id="IPR008920">
    <property type="entry name" value="TF_FadR/GntR_C"/>
</dbReference>
<dbReference type="CDD" id="cd07377">
    <property type="entry name" value="WHTH_GntR"/>
    <property type="match status" value="1"/>
</dbReference>
<dbReference type="SUPFAM" id="SSF46785">
    <property type="entry name" value="Winged helix' DNA-binding domain"/>
    <property type="match status" value="1"/>
</dbReference>
<organism evidence="8 9">
    <name type="scientific">Novosphingobium rhizovicinum</name>
    <dbReference type="NCBI Taxonomy" id="3228928"/>
    <lineage>
        <taxon>Bacteria</taxon>
        <taxon>Pseudomonadati</taxon>
        <taxon>Pseudomonadota</taxon>
        <taxon>Alphaproteobacteria</taxon>
        <taxon>Sphingomonadales</taxon>
        <taxon>Sphingomonadaceae</taxon>
        <taxon>Novosphingobium</taxon>
    </lineage>
</organism>
<evidence type="ECO:0000256" key="3">
    <source>
        <dbReference type="ARBA" id="ARBA00023125"/>
    </source>
</evidence>
<evidence type="ECO:0000256" key="1">
    <source>
        <dbReference type="ARBA" id="ARBA00022491"/>
    </source>
</evidence>
<keyword evidence="9" id="KW-1185">Reference proteome</keyword>
<sequence length="269" mass="29959">MPLTSIRPAKLADAVADHIQELILEGALPPGERLLPERELAVKLDVSRPSLREGLEKLIERGLLETDANGACYISKSIGKSLRDPLLLLFDNPQGRFDCMEFRAAVEAEAARLAAQRASSVDRATIERHFRAMEAAHEAGDVAAIAGADGDFHFAIYAASHNVMVLQVMRSLEDILRSHVHLNRQNLFEHRRAPEAQLAEHRAVFDAIMAGDPDEAERAARQHMVSTMRTQREIHEEEQRLMSATRRLARHELLAPAKGRERAPKAAAR</sequence>
<dbReference type="InterPro" id="IPR000524">
    <property type="entry name" value="Tscrpt_reg_HTH_GntR"/>
</dbReference>
<evidence type="ECO:0000256" key="4">
    <source>
        <dbReference type="ARBA" id="ARBA00023163"/>
    </source>
</evidence>
<comment type="function">
    <text evidence="5">Transcriptional repressor for the pyruvate dehydrogenase complex genes aceEF and lpd.</text>
</comment>
<dbReference type="InterPro" id="IPR036388">
    <property type="entry name" value="WH-like_DNA-bd_sf"/>
</dbReference>
<dbReference type="SMART" id="SM00895">
    <property type="entry name" value="FCD"/>
    <property type="match status" value="1"/>
</dbReference>
<evidence type="ECO:0000256" key="5">
    <source>
        <dbReference type="ARBA" id="ARBA00037357"/>
    </source>
</evidence>
<reference evidence="8 9" key="1">
    <citation type="submission" date="2024-06" db="EMBL/GenBank/DDBJ databases">
        <title>Novosphingobium rhizovicinus M1R2S20.</title>
        <authorList>
            <person name="Sun J.-Q."/>
        </authorList>
    </citation>
    <scope>NUCLEOTIDE SEQUENCE [LARGE SCALE GENOMIC DNA]</scope>
    <source>
        <strain evidence="8 9">M1R2S20</strain>
    </source>
</reference>
<evidence type="ECO:0000256" key="2">
    <source>
        <dbReference type="ARBA" id="ARBA00023015"/>
    </source>
</evidence>
<protein>
    <recommendedName>
        <fullName evidence="6">Pyruvate dehydrogenase complex repressor</fullName>
    </recommendedName>
</protein>
<feature type="domain" description="HTH gntR-type" evidence="7">
    <location>
        <begin position="9"/>
        <end position="77"/>
    </location>
</feature>
<comment type="caution">
    <text evidence="8">The sequence shown here is derived from an EMBL/GenBank/DDBJ whole genome shotgun (WGS) entry which is preliminary data.</text>
</comment>
<dbReference type="SUPFAM" id="SSF48008">
    <property type="entry name" value="GntR ligand-binding domain-like"/>
    <property type="match status" value="1"/>
</dbReference>